<organism evidence="2 3">
    <name type="scientific">Ancylostoma duodenale</name>
    <dbReference type="NCBI Taxonomy" id="51022"/>
    <lineage>
        <taxon>Eukaryota</taxon>
        <taxon>Metazoa</taxon>
        <taxon>Ecdysozoa</taxon>
        <taxon>Nematoda</taxon>
        <taxon>Chromadorea</taxon>
        <taxon>Rhabditida</taxon>
        <taxon>Rhabditina</taxon>
        <taxon>Rhabditomorpha</taxon>
        <taxon>Strongyloidea</taxon>
        <taxon>Ancylostomatidae</taxon>
        <taxon>Ancylostomatinae</taxon>
        <taxon>Ancylostoma</taxon>
    </lineage>
</organism>
<dbReference type="AlphaFoldDB" id="A0A0C2H5Z4"/>
<feature type="domain" description="Transposable element Tc3 transposase-like DNA-binding HTH" evidence="1">
    <location>
        <begin position="68"/>
        <end position="97"/>
    </location>
</feature>
<protein>
    <recommendedName>
        <fullName evidence="1">Transposable element Tc3 transposase-like DNA-binding HTH domain-containing protein</fullName>
    </recommendedName>
</protein>
<feature type="non-terminal residue" evidence="2">
    <location>
        <position position="97"/>
    </location>
</feature>
<gene>
    <name evidence="2" type="ORF">ANCDUO_00370</name>
</gene>
<dbReference type="InterPro" id="IPR036388">
    <property type="entry name" value="WH-like_DNA-bd_sf"/>
</dbReference>
<accession>A0A0C2H5Z4</accession>
<dbReference type="InterPro" id="IPR048703">
    <property type="entry name" value="Tnp_Tc3-like_HTH"/>
</dbReference>
<keyword evidence="3" id="KW-1185">Reference proteome</keyword>
<name>A0A0C2H5Z4_9BILA</name>
<evidence type="ECO:0000313" key="3">
    <source>
        <dbReference type="Proteomes" id="UP000054047"/>
    </source>
</evidence>
<dbReference type="Gene3D" id="1.10.10.60">
    <property type="entry name" value="Homeodomain-like"/>
    <property type="match status" value="1"/>
</dbReference>
<dbReference type="EMBL" id="KN726186">
    <property type="protein sequence ID" value="KIH69285.1"/>
    <property type="molecule type" value="Genomic_DNA"/>
</dbReference>
<dbReference type="Pfam" id="PF21517">
    <property type="entry name" value="HTH_Tnp_Tc3_2_like"/>
    <property type="match status" value="1"/>
</dbReference>
<dbReference type="Proteomes" id="UP000054047">
    <property type="component" value="Unassembled WGS sequence"/>
</dbReference>
<sequence length="97" mass="10394">MFLAGSSLSTEENVQIRLPNDAGLSGRAIGMKTGRTHCLVTICLQNSDGCSKKKGTGIGNFLLTAHLERQICKRGCNSCLSLNQIRAELKLLVSNST</sequence>
<evidence type="ECO:0000259" key="1">
    <source>
        <dbReference type="Pfam" id="PF21517"/>
    </source>
</evidence>
<reference evidence="2 3" key="1">
    <citation type="submission" date="2013-12" db="EMBL/GenBank/DDBJ databases">
        <title>Draft genome of the parsitic nematode Ancylostoma duodenale.</title>
        <authorList>
            <person name="Mitreva M."/>
        </authorList>
    </citation>
    <scope>NUCLEOTIDE SEQUENCE [LARGE SCALE GENOMIC DNA]</scope>
    <source>
        <strain evidence="2 3">Zhejiang</strain>
    </source>
</reference>
<dbReference type="Gene3D" id="1.10.10.10">
    <property type="entry name" value="Winged helix-like DNA-binding domain superfamily/Winged helix DNA-binding domain"/>
    <property type="match status" value="1"/>
</dbReference>
<dbReference type="OrthoDB" id="5823189at2759"/>
<evidence type="ECO:0000313" key="2">
    <source>
        <dbReference type="EMBL" id="KIH69285.1"/>
    </source>
</evidence>
<proteinExistence type="predicted"/>